<evidence type="ECO:0000313" key="2">
    <source>
        <dbReference type="Proteomes" id="UP000016496"/>
    </source>
</evidence>
<dbReference type="EMBL" id="AWSV01000033">
    <property type="protein sequence ID" value="ERI88520.1"/>
    <property type="molecule type" value="Genomic_DNA"/>
</dbReference>
<dbReference type="PATRIC" id="fig|1321819.3.peg.471"/>
<name>U2CVC8_9BACE</name>
<gene>
    <name evidence="1" type="ORF">HMPREF1981_00504</name>
</gene>
<evidence type="ECO:0000313" key="1">
    <source>
        <dbReference type="EMBL" id="ERI88520.1"/>
    </source>
</evidence>
<protein>
    <submittedName>
        <fullName evidence="1">Uncharacterized protein</fullName>
    </submittedName>
</protein>
<sequence length="42" mass="5117">MKGEWGRGISFFLEYSYVCKRVCLKEDRISLKIITRDFPRKF</sequence>
<dbReference type="AlphaFoldDB" id="U2CVC8"/>
<dbReference type="HOGENOM" id="CLU_3247468_0_0_10"/>
<organism evidence="1 2">
    <name type="scientific">Bacteroides pyogenes F0041</name>
    <dbReference type="NCBI Taxonomy" id="1321819"/>
    <lineage>
        <taxon>Bacteria</taxon>
        <taxon>Pseudomonadati</taxon>
        <taxon>Bacteroidota</taxon>
        <taxon>Bacteroidia</taxon>
        <taxon>Bacteroidales</taxon>
        <taxon>Bacteroidaceae</taxon>
        <taxon>Bacteroides</taxon>
    </lineage>
</organism>
<dbReference type="Proteomes" id="UP000016496">
    <property type="component" value="Unassembled WGS sequence"/>
</dbReference>
<accession>U2CVC8</accession>
<comment type="caution">
    <text evidence="1">The sequence shown here is derived from an EMBL/GenBank/DDBJ whole genome shotgun (WGS) entry which is preliminary data.</text>
</comment>
<proteinExistence type="predicted"/>
<reference evidence="1 2" key="1">
    <citation type="submission" date="2013-08" db="EMBL/GenBank/DDBJ databases">
        <authorList>
            <person name="Weinstock G."/>
            <person name="Sodergren E."/>
            <person name="Wylie T."/>
            <person name="Fulton L."/>
            <person name="Fulton R."/>
            <person name="Fronick C."/>
            <person name="O'Laughlin M."/>
            <person name="Godfrey J."/>
            <person name="Miner T."/>
            <person name="Herter B."/>
            <person name="Appelbaum E."/>
            <person name="Cordes M."/>
            <person name="Lek S."/>
            <person name="Wollam A."/>
            <person name="Pepin K.H."/>
            <person name="Palsikar V.B."/>
            <person name="Mitreva M."/>
            <person name="Wilson R.K."/>
        </authorList>
    </citation>
    <scope>NUCLEOTIDE SEQUENCE [LARGE SCALE GENOMIC DNA]</scope>
    <source>
        <strain evidence="1 2">F0041</strain>
    </source>
</reference>